<feature type="non-terminal residue" evidence="2">
    <location>
        <position position="1"/>
    </location>
</feature>
<evidence type="ECO:0000313" key="3">
    <source>
        <dbReference type="Proteomes" id="UP000547674"/>
    </source>
</evidence>
<dbReference type="Proteomes" id="UP000547674">
    <property type="component" value="Unassembled WGS sequence"/>
</dbReference>
<comment type="caution">
    <text evidence="2">The sequence shown here is derived from an EMBL/GenBank/DDBJ whole genome shotgun (WGS) entry which is preliminary data.</text>
</comment>
<protein>
    <submittedName>
        <fullName evidence="2">Uncharacterized protein</fullName>
    </submittedName>
</protein>
<dbReference type="EMBL" id="JABDJR010000033">
    <property type="protein sequence ID" value="NNF05320.1"/>
    <property type="molecule type" value="Genomic_DNA"/>
</dbReference>
<evidence type="ECO:0000313" key="2">
    <source>
        <dbReference type="EMBL" id="NNF05320.1"/>
    </source>
</evidence>
<gene>
    <name evidence="2" type="ORF">HKN21_01035</name>
</gene>
<name>A0A7Y2E604_UNCEI</name>
<accession>A0A7Y2E604</accession>
<sequence>GLPSALTIQISLASEEGNAIGGAEMEIRVEPDLWEQIFLVRYPLAERRLETLGDVEQTLAKIGPVPVMSLESLVPEAMMQLHVKLAVHPLAPSQIEMARDVVSGESSSEGNRREVAVGIGKIFRFFLGKPGKQPWAAEGSSEFFSPGGLFGPNPLPELGETP</sequence>
<proteinExistence type="predicted"/>
<organism evidence="2 3">
    <name type="scientific">Eiseniibacteriota bacterium</name>
    <dbReference type="NCBI Taxonomy" id="2212470"/>
    <lineage>
        <taxon>Bacteria</taxon>
        <taxon>Candidatus Eiseniibacteriota</taxon>
    </lineage>
</organism>
<evidence type="ECO:0000256" key="1">
    <source>
        <dbReference type="SAM" id="MobiDB-lite"/>
    </source>
</evidence>
<reference evidence="2 3" key="1">
    <citation type="submission" date="2020-03" db="EMBL/GenBank/DDBJ databases">
        <title>Metabolic flexibility allows generalist bacteria to become dominant in a frequently disturbed ecosystem.</title>
        <authorList>
            <person name="Chen Y.-J."/>
            <person name="Leung P.M."/>
            <person name="Bay S.K."/>
            <person name="Hugenholtz P."/>
            <person name="Kessler A.J."/>
            <person name="Shelley G."/>
            <person name="Waite D.W."/>
            <person name="Cook P.L."/>
            <person name="Greening C."/>
        </authorList>
    </citation>
    <scope>NUCLEOTIDE SEQUENCE [LARGE SCALE GENOMIC DNA]</scope>
    <source>
        <strain evidence="2">SS_bin_28</strain>
    </source>
</reference>
<dbReference type="AlphaFoldDB" id="A0A7Y2E604"/>
<feature type="region of interest" description="Disordered" evidence="1">
    <location>
        <begin position="135"/>
        <end position="162"/>
    </location>
</feature>